<dbReference type="EMBL" id="CAJNOC010000353">
    <property type="protein sequence ID" value="CAF0749333.1"/>
    <property type="molecule type" value="Genomic_DNA"/>
</dbReference>
<evidence type="ECO:0000256" key="1">
    <source>
        <dbReference type="SAM" id="MobiDB-lite"/>
    </source>
</evidence>
<evidence type="ECO:0000256" key="2">
    <source>
        <dbReference type="SAM" id="Phobius"/>
    </source>
</evidence>
<keyword evidence="2" id="KW-0472">Membrane</keyword>
<keyword evidence="4" id="KW-1185">Reference proteome</keyword>
<accession>A0A813P3L8</accession>
<feature type="transmembrane region" description="Helical" evidence="2">
    <location>
        <begin position="20"/>
        <end position="38"/>
    </location>
</feature>
<organism evidence="3 4">
    <name type="scientific">Brachionus calyciflorus</name>
    <dbReference type="NCBI Taxonomy" id="104777"/>
    <lineage>
        <taxon>Eukaryota</taxon>
        <taxon>Metazoa</taxon>
        <taxon>Spiralia</taxon>
        <taxon>Gnathifera</taxon>
        <taxon>Rotifera</taxon>
        <taxon>Eurotatoria</taxon>
        <taxon>Monogononta</taxon>
        <taxon>Pseudotrocha</taxon>
        <taxon>Ploima</taxon>
        <taxon>Brachionidae</taxon>
        <taxon>Brachionus</taxon>
    </lineage>
</organism>
<name>A0A813P3L8_9BILA</name>
<comment type="caution">
    <text evidence="3">The sequence shown here is derived from an EMBL/GenBank/DDBJ whole genome shotgun (WGS) entry which is preliminary data.</text>
</comment>
<feature type="region of interest" description="Disordered" evidence="1">
    <location>
        <begin position="48"/>
        <end position="71"/>
    </location>
</feature>
<keyword evidence="2" id="KW-0812">Transmembrane</keyword>
<dbReference type="AlphaFoldDB" id="A0A813P3L8"/>
<sequence>MVEFKGPGLSHQKIDNSLIIIPGILISTLIAFIAYKLYNNLCEKQKKRTEKERAKLDKKNQKDKNALKKKL</sequence>
<evidence type="ECO:0000313" key="3">
    <source>
        <dbReference type="EMBL" id="CAF0749333.1"/>
    </source>
</evidence>
<protein>
    <recommendedName>
        <fullName evidence="5">Small integral membrane protein 15</fullName>
    </recommendedName>
</protein>
<gene>
    <name evidence="3" type="ORF">OXX778_LOCUS3824</name>
</gene>
<reference evidence="3" key="1">
    <citation type="submission" date="2021-02" db="EMBL/GenBank/DDBJ databases">
        <authorList>
            <person name="Nowell W R."/>
        </authorList>
    </citation>
    <scope>NUCLEOTIDE SEQUENCE</scope>
    <source>
        <strain evidence="3">Ploen Becks lab</strain>
    </source>
</reference>
<evidence type="ECO:0000313" key="4">
    <source>
        <dbReference type="Proteomes" id="UP000663879"/>
    </source>
</evidence>
<evidence type="ECO:0008006" key="5">
    <source>
        <dbReference type="Google" id="ProtNLM"/>
    </source>
</evidence>
<proteinExistence type="predicted"/>
<feature type="compositionally biased region" description="Basic and acidic residues" evidence="1">
    <location>
        <begin position="49"/>
        <end position="71"/>
    </location>
</feature>
<keyword evidence="2" id="KW-1133">Transmembrane helix</keyword>
<dbReference type="Proteomes" id="UP000663879">
    <property type="component" value="Unassembled WGS sequence"/>
</dbReference>